<evidence type="ECO:0000313" key="1">
    <source>
        <dbReference type="EMBL" id="QSQ24473.1"/>
    </source>
</evidence>
<dbReference type="Proteomes" id="UP000662747">
    <property type="component" value="Chromosome"/>
</dbReference>
<reference evidence="1 2" key="1">
    <citation type="submission" date="2021-02" db="EMBL/GenBank/DDBJ databases">
        <title>De Novo genome assembly of isolated myxobacteria.</title>
        <authorList>
            <person name="Stevens D.C."/>
        </authorList>
    </citation>
    <scope>NUCLEOTIDE SEQUENCE [LARGE SCALE GENOMIC DNA]</scope>
    <source>
        <strain evidence="2">SCPEA02</strain>
    </source>
</reference>
<organism evidence="1 2">
    <name type="scientific">Pyxidicoccus parkwayensis</name>
    <dbReference type="NCBI Taxonomy" id="2813578"/>
    <lineage>
        <taxon>Bacteria</taxon>
        <taxon>Pseudomonadati</taxon>
        <taxon>Myxococcota</taxon>
        <taxon>Myxococcia</taxon>
        <taxon>Myxococcales</taxon>
        <taxon>Cystobacterineae</taxon>
        <taxon>Myxococcaceae</taxon>
        <taxon>Pyxidicoccus</taxon>
    </lineage>
</organism>
<gene>
    <name evidence="1" type="ORF">JY651_05840</name>
</gene>
<proteinExistence type="predicted"/>
<protein>
    <recommendedName>
        <fullName evidence="3">STAS/SEC14 domain-containing protein</fullName>
    </recommendedName>
</protein>
<dbReference type="EMBL" id="CP071090">
    <property type="protein sequence ID" value="QSQ24473.1"/>
    <property type="molecule type" value="Genomic_DNA"/>
</dbReference>
<sequence>MKQSREWTCGVQRSWFEPPDILWQRFRGVAALEETRWSVEVYRQVATHGPFYAAIDVTGSELTSESRKFLVDNVRTEWLRGVVYVGAGLIQRAVSKGLMLTYLFDKRPHYEVAFANSLDEARHWIERQRTQRKAG</sequence>
<dbReference type="RefSeq" id="WP_206726036.1">
    <property type="nucleotide sequence ID" value="NZ_CP071090.1"/>
</dbReference>
<evidence type="ECO:0000313" key="2">
    <source>
        <dbReference type="Proteomes" id="UP000662747"/>
    </source>
</evidence>
<accession>A0ABX7P2M7</accession>
<evidence type="ECO:0008006" key="3">
    <source>
        <dbReference type="Google" id="ProtNLM"/>
    </source>
</evidence>
<name>A0ABX7P2M7_9BACT</name>
<keyword evidence="2" id="KW-1185">Reference proteome</keyword>